<evidence type="ECO:0000313" key="13">
    <source>
        <dbReference type="EMBL" id="KAI1243326.1"/>
    </source>
</evidence>
<keyword evidence="3" id="KW-0812">Transmembrane</keyword>
<feature type="compositionally biased region" description="Polar residues" evidence="6">
    <location>
        <begin position="539"/>
        <end position="550"/>
    </location>
</feature>
<evidence type="ECO:0000259" key="8">
    <source>
        <dbReference type="Pfam" id="PF20267"/>
    </source>
</evidence>
<evidence type="ECO:0000313" key="14">
    <source>
        <dbReference type="Proteomes" id="UP000618051"/>
    </source>
</evidence>
<dbReference type="InterPro" id="IPR048659">
    <property type="entry name" value="GREB1-like_2nd"/>
</dbReference>
<feature type="compositionally biased region" description="Polar residues" evidence="6">
    <location>
        <begin position="1431"/>
        <end position="1444"/>
    </location>
</feature>
<comment type="caution">
    <text evidence="12">The sequence shown here is derived from an EMBL/GenBank/DDBJ whole genome shotgun (WGS) entry which is preliminary data.</text>
</comment>
<dbReference type="OrthoDB" id="9989163at2759"/>
<reference evidence="12" key="1">
    <citation type="submission" date="2020-10" db="EMBL/GenBank/DDBJ databases">
        <title>Feather gene expression reveals the developmental basis of iridescence in African starlings.</title>
        <authorList>
            <person name="Rubenstein D.R."/>
        </authorList>
    </citation>
    <scope>NUCLEOTIDE SEQUENCE</scope>
    <source>
        <strain evidence="12">SS15</strain>
        <tissue evidence="12">Liver</tissue>
    </source>
</reference>
<evidence type="ECO:0000259" key="9">
    <source>
        <dbReference type="Pfam" id="PF20688"/>
    </source>
</evidence>
<dbReference type="GO" id="GO:0001822">
    <property type="term" value="P:kidney development"/>
    <property type="evidence" value="ECO:0007669"/>
    <property type="project" value="TreeGrafter"/>
</dbReference>
<feature type="non-terminal residue" evidence="12">
    <location>
        <position position="1"/>
    </location>
</feature>
<feature type="region of interest" description="Disordered" evidence="6">
    <location>
        <begin position="371"/>
        <end position="398"/>
    </location>
</feature>
<comment type="subcellular location">
    <subcellularLocation>
        <location evidence="1">Membrane</location>
        <topology evidence="1">Single-pass membrane protein</topology>
    </subcellularLocation>
</comment>
<dbReference type="InterPro" id="IPR048657">
    <property type="entry name" value="GREB1-like_cpSF2"/>
</dbReference>
<dbReference type="PANTHER" id="PTHR15720">
    <property type="entry name" value="GREB1-RELATED"/>
    <property type="match status" value="1"/>
</dbReference>
<evidence type="ECO:0000256" key="1">
    <source>
        <dbReference type="ARBA" id="ARBA00004167"/>
    </source>
</evidence>
<dbReference type="Pfam" id="PF20688">
    <property type="entry name" value="GREB1_2nd"/>
    <property type="match status" value="1"/>
</dbReference>
<feature type="region of interest" description="Disordered" evidence="6">
    <location>
        <begin position="533"/>
        <end position="569"/>
    </location>
</feature>
<feature type="domain" description="GREB1-like C-terminal" evidence="8">
    <location>
        <begin position="2070"/>
        <end position="2231"/>
    </location>
</feature>
<dbReference type="PANTHER" id="PTHR15720:SF12">
    <property type="entry name" value="GREB1-LIKE PROTEIN"/>
    <property type="match status" value="1"/>
</dbReference>
<feature type="region of interest" description="Disordered" evidence="6">
    <location>
        <begin position="1431"/>
        <end position="1458"/>
    </location>
</feature>
<evidence type="ECO:0000259" key="11">
    <source>
        <dbReference type="Pfam" id="PF20692"/>
    </source>
</evidence>
<evidence type="ECO:0000256" key="5">
    <source>
        <dbReference type="ARBA" id="ARBA00023136"/>
    </source>
</evidence>
<evidence type="ECO:0000313" key="12">
    <source>
        <dbReference type="EMBL" id="KAG0123892.1"/>
    </source>
</evidence>
<name>A0A835NVU7_9PASS</name>
<reference evidence="13 14" key="2">
    <citation type="journal article" date="2021" name="J. Hered.">
        <title>Feather Gene Expression Elucidates the Developmental Basis of Plumage Iridescence in African Starlings.</title>
        <authorList>
            <person name="Rubenstein D.R."/>
            <person name="Corvelo A."/>
            <person name="MacManes M.D."/>
            <person name="Maia R."/>
            <person name="Narzisi G."/>
            <person name="Rousaki A."/>
            <person name="Vandenabeele P."/>
            <person name="Shawkey M.D."/>
            <person name="Solomon J."/>
        </authorList>
    </citation>
    <scope>NUCLEOTIDE SEQUENCE [LARGE SCALE GENOMIC DNA]</scope>
    <source>
        <strain evidence="13">SS15</strain>
    </source>
</reference>
<proteinExistence type="inferred from homology"/>
<evidence type="ECO:0000259" key="10">
    <source>
        <dbReference type="Pfam" id="PF20691"/>
    </source>
</evidence>
<comment type="similarity">
    <text evidence="2">Belongs to the GREB1 family.</text>
</comment>
<dbReference type="GO" id="GO:0016020">
    <property type="term" value="C:membrane"/>
    <property type="evidence" value="ECO:0007669"/>
    <property type="project" value="UniProtKB-SubCell"/>
</dbReference>
<feature type="compositionally biased region" description="Acidic residues" evidence="6">
    <location>
        <begin position="372"/>
        <end position="383"/>
    </location>
</feature>
<dbReference type="EMBL" id="JADDUC010000026">
    <property type="protein sequence ID" value="KAG0123892.1"/>
    <property type="molecule type" value="Genomic_DNA"/>
</dbReference>
<keyword evidence="4" id="KW-1133">Transmembrane helix</keyword>
<accession>A0A835NVU7</accession>
<dbReference type="Pfam" id="PF20267">
    <property type="entry name" value="GREB1_C"/>
    <property type="match status" value="1"/>
</dbReference>
<evidence type="ECO:0000256" key="3">
    <source>
        <dbReference type="ARBA" id="ARBA00022692"/>
    </source>
</evidence>
<reference evidence="13" key="3">
    <citation type="submission" date="2022-01" db="EMBL/GenBank/DDBJ databases">
        <authorList>
            <person name="Rubenstein D.R."/>
        </authorList>
    </citation>
    <scope>NUCLEOTIDE SEQUENCE</scope>
    <source>
        <strain evidence="13">SS15</strain>
        <tissue evidence="13">Liver</tissue>
    </source>
</reference>
<feature type="region of interest" description="Disordered" evidence="6">
    <location>
        <begin position="613"/>
        <end position="632"/>
    </location>
</feature>
<dbReference type="InterPro" id="IPR046927">
    <property type="entry name" value="GREB1-like_C"/>
</dbReference>
<dbReference type="Proteomes" id="UP000618051">
    <property type="component" value="Unassembled WGS sequence"/>
</dbReference>
<dbReference type="Pfam" id="PF20691">
    <property type="entry name" value="TAGT"/>
    <property type="match status" value="1"/>
</dbReference>
<evidence type="ECO:0000259" key="7">
    <source>
        <dbReference type="Pfam" id="PF15782"/>
    </source>
</evidence>
<dbReference type="InterPro" id="IPR046926">
    <property type="entry name" value="GREB1_N"/>
</dbReference>
<keyword evidence="14" id="KW-1185">Reference proteome</keyword>
<dbReference type="Pfam" id="PF20692">
    <property type="entry name" value="cpSF2-GREB1"/>
    <property type="match status" value="1"/>
</dbReference>
<evidence type="ECO:0000256" key="2">
    <source>
        <dbReference type="ARBA" id="ARBA00009148"/>
    </source>
</evidence>
<dbReference type="InterPro" id="IPR028422">
    <property type="entry name" value="GREB1"/>
</dbReference>
<feature type="domain" description="GREB1-like second" evidence="9">
    <location>
        <begin position="612"/>
        <end position="891"/>
    </location>
</feature>
<gene>
    <name evidence="13" type="ORF">IHE44_0000921</name>
    <name evidence="12" type="ORF">IHE44_007043</name>
</gene>
<dbReference type="InterPro" id="IPR049100">
    <property type="entry name" value="TAGT"/>
</dbReference>
<dbReference type="Pfam" id="PF15782">
    <property type="entry name" value="GREB1_N"/>
    <property type="match status" value="1"/>
</dbReference>
<evidence type="ECO:0000256" key="4">
    <source>
        <dbReference type="ARBA" id="ARBA00022989"/>
    </source>
</evidence>
<evidence type="ECO:0000256" key="6">
    <source>
        <dbReference type="SAM" id="MobiDB-lite"/>
    </source>
</evidence>
<feature type="domain" description="GREB1 N-terminal" evidence="7">
    <location>
        <begin position="375"/>
        <end position="523"/>
    </location>
</feature>
<feature type="domain" description="GREB1-like circularly permuted SF2 helicase" evidence="11">
    <location>
        <begin position="946"/>
        <end position="1658"/>
    </location>
</feature>
<feature type="domain" description="TET-Associated Glycosyltransferase" evidence="10">
    <location>
        <begin position="1825"/>
        <end position="2053"/>
    </location>
</feature>
<protein>
    <submittedName>
        <fullName evidence="12">GREB1-like protein</fullName>
    </submittedName>
</protein>
<organism evidence="12">
    <name type="scientific">Lamprotornis superbus</name>
    <dbReference type="NCBI Taxonomy" id="245042"/>
    <lineage>
        <taxon>Eukaryota</taxon>
        <taxon>Metazoa</taxon>
        <taxon>Chordata</taxon>
        <taxon>Craniata</taxon>
        <taxon>Vertebrata</taxon>
        <taxon>Euteleostomi</taxon>
        <taxon>Archelosauria</taxon>
        <taxon>Archosauria</taxon>
        <taxon>Dinosauria</taxon>
        <taxon>Saurischia</taxon>
        <taxon>Theropoda</taxon>
        <taxon>Coelurosauria</taxon>
        <taxon>Aves</taxon>
        <taxon>Neognathae</taxon>
        <taxon>Neoaves</taxon>
        <taxon>Telluraves</taxon>
        <taxon>Australaves</taxon>
        <taxon>Passeriformes</taxon>
        <taxon>Sturnidae</taxon>
        <taxon>Lamprotornis</taxon>
    </lineage>
</organism>
<dbReference type="EMBL" id="JADDUC020000001">
    <property type="protein sequence ID" value="KAI1243326.1"/>
    <property type="molecule type" value="Genomic_DNA"/>
</dbReference>
<sequence length="2231" mass="249365">ESQHSISKPFEQDEDNLSARLWTRRKKITLCVAKFNSHLFLLAADTHSSLITHCWRQDIGGFGLAVGSGCGWDRKEVTVRVRKTQGQRPKKYKHINSESKAGVWVPGCDVERGKCRCARALKKTPKPRGFFLSVIRHLCPLVIEMSTPVPNGAADLDPRSAYSSYTLLHYLPSENACTITIDLSEEQETVFLLNPVERFFFTPSKHFVFFMDRGGVAASHDPGPLTCWPYCLTQTLVVVLGGKRNILSPKEQKRDNFDLFENGTFGRAVQALLPPQASSAHLSPFKAHPPVSSAAAAAEIMGNSYAGQLKSARFEEALHNSIEASLRCSSVVPRPIFSQLYLDPDQPPFLPEVHRYSQNGNLDFSTNQTVNEMEEEEEDEDMSDSSSPPIPYSQKPAPEGSCTTDGFCQAGKDLRLVSLCMEQIDIPAGFLLVGAKSPNLPEHILVCAVDKRFLPDDHGKNALLGFSGNCIGCGERGFRYFTEFSNHINLKLTTQPKKQKHLKYYLVRSSQGVLSKGPLICWKECRSRQSSAASLSAKPNPSVSPSTTPEGGSANGYKSGFTQTDSSVFSPAKSSSAAVNLSGTQDPSRNKNVVKPLALSVQLVGKAFPAASMCSSGPPKKRHRGWSPGSPVPPPAAAVPVPAIRPSTRAEPLLSVPVPQSMLTGILQPQPIPAGETVIVPENLLNNSGVRPVILIGYGTLPYFYGNVGDIVVSPLLVNCYKIPQLENKDLDLLGLSSSQLLSPDQIPLREEFEQIMLKAMQEFTLRERSLQMSAQCISVSPGQLPWLARLIASVSRDLVHVVVTQNSLAEGISETLRSLNEMKHQQKLPDYVVAICASKIRGNEFCVVVLGQYQSRALAESMLTTSEFLKEISYELITGKVSFLASHFKNTSLGDDLDKLLEKMLQQRGESVIIPFNGDVSECVSSQEAIAMTSTQEPDLDVDTFQIYQPQLTVARKLLSQVCAIADSGNQSLDLGHFSKVDFIVIVPRSEVLVQQTLQRIRQSGVLVDLGLEDNGTAYQRAEKYVVRLDNEIQTKFEVFMRRVKQNPYTLFVLVHDNAHKRIFKNSCVEIGFRSKHNMYTHAKIHTKSQLHLARRKNAISSSLSHGEPNHGLADRVINCREVLEAFNLLVLQVSSFPYALQTQQSRISSSNEVHWIQSDTVDDAASEEKLYFGLNEYSKSLQWGVTSPLLRCDETFEKMVNTLLERYPRLHSMVIRCYLLIQQYSQALMALTTMASLRDHSTPETLSIMDDLITSPGKDKNGCGHMLVIRVPSVQLAMLAKERLQEVRDKLGLQYRFEILLGNPASELTVAKHFVTRLKAWRGNEQDDWIPRTYQDLEGLPCIVILTGKDPLGETFPRSLKYCDLRLIDSSYLTRTALEQEVGLACCYVSKEAIRGPIVALDLSEKEQEKANGSENDSDELLIDLDRPQSNSSAVTGTSGSLADNGVSSSSAADKSQKQAPSLNFQAVAHSSVDEGAYSSFTARETLKQECDSLGNQMASSTTPKLSSLSSVSQTFQWPAQSAKDSKAVRVALPRIVILSKAAYCLLSSQKNGNLPSSSSLLPHADVSWLSSLRPLLHKDMGSEEQSLYYRQWTAARQHHADFSNQAEASGTRTFHPRRLLLTGPPQVGKTGSYLQFLRILFRMLIRLLEVDVYDEEEINANHTENSEVTQSSNDHWPDIEIFSKISFDLSVHDPKYRNISPVYTEQLSRVKQETSKETKSEEPKKRETVSMMLTKYAAYNTFHHCEQCHQYMDINPTAQVSDSTLHAFTFSSSMLGEEVQLHFIIPKSKENHFVFSKQGKHLESMRLPLVSDKQNLNAVKSPIFTPSSGRHEHGLLNLYHAMEGISHLHLLVVKEYEMPLYRKYWPNHIMLVLPGMFNNAGVGAARFLIKELSYHNLELERNRLEELGVKRQCVWPFIVVMDDSCVLWNMHSLHEQSSQSLEPGGFSKNVSLKSVLQHIEATPKIVHYAILGVQKWNSKLDTRKSKAPFSRCHVHDFILLNIDLTQNVQYDLNRYFCEDVDFNLRTNSSGLLICRFNNFSVMKKHIQVGGQKDFVVKPKIMVSDSVAPIMPLQYVCAPDSEHTLLAAPSQFLLEKFLQHATYKLFPKAIHNFKNPVLAIDCYLNIGLEVAICYISSRPHSVNVNCEGVFFSGLLLYLCDSFVGADLLKRFRFLKGATLCVICQDRSSLRQTIVRLELEDEWQFRLRDEFQTANSSDDEPLYFLTGRHI</sequence>
<keyword evidence="5" id="KW-0472">Membrane</keyword>